<dbReference type="EMBL" id="SWLG01000003">
    <property type="protein sequence ID" value="TLS38425.1"/>
    <property type="molecule type" value="Genomic_DNA"/>
</dbReference>
<dbReference type="Proteomes" id="UP000308230">
    <property type="component" value="Unassembled WGS sequence"/>
</dbReference>
<dbReference type="RefSeq" id="WP_138123693.1">
    <property type="nucleotide sequence ID" value="NZ_SWLG01000003.1"/>
</dbReference>
<sequence length="605" mass="67578">MAKLLVIAPYQGLHDLFYQVNKELNKDMEIQVGNLYKGLEIAKANEHKGFDVIISRGATARIIGEEVSIPVVDLDISGYDILRSLTLLKGYSGKIGIMSYLNVVQGADSIGALLGIDLTSFLIHNEEEIESAIKKAKENDIEVMIGDVISTSVAQRYGMHGILITSGREAVIEAIERAEQIAYYCNKTKETSRLNELAIQHANHGIIVTDENGYCKNVNEKAAYFLQTDQSNLLNHRVSERVPFLNLKNVLQSRKSESFKEIDFGVQQFDISKVPLEENGKVVGAVAFLYSSKEDKPKSTGRPSVHFNQLVANSDGIKKTMESARNITNSNMPTIIYGESGTGKTSLAQAIHNESDRSPFPFVLLDINELSVDKVYTELFGHEGKGSLFERANGGTVCLKGIDFLPSYIAAKLLSILHSKKIETLNGEIHFDVRVISILEKQPEFRDKNRSSLYRFLSGFSIKLPPLRERKDDIEDLIRWFIASINANLGKQIVGVTPATLKHFMEYDWPGNIAELHTAVQEMCFLSGGPFIEEATALEVMANLKEQQAANSYSSFDLSKTLEEIEADIIHKIMEEENHNQTKVAARLGINRTTLWRKLKFSENV</sequence>
<dbReference type="InterPro" id="IPR035965">
    <property type="entry name" value="PAS-like_dom_sf"/>
</dbReference>
<evidence type="ECO:0000256" key="4">
    <source>
        <dbReference type="ARBA" id="ARBA00023163"/>
    </source>
</evidence>
<dbReference type="SMART" id="SM00382">
    <property type="entry name" value="AAA"/>
    <property type="match status" value="1"/>
</dbReference>
<keyword evidence="4" id="KW-0804">Transcription</keyword>
<dbReference type="PANTHER" id="PTHR32071">
    <property type="entry name" value="TRANSCRIPTIONAL REGULATORY PROTEIN"/>
    <property type="match status" value="1"/>
</dbReference>
<proteinExistence type="predicted"/>
<dbReference type="Pfam" id="PF25601">
    <property type="entry name" value="AAA_lid_14"/>
    <property type="match status" value="1"/>
</dbReference>
<dbReference type="PROSITE" id="PS50045">
    <property type="entry name" value="SIGMA54_INTERACT_4"/>
    <property type="match status" value="1"/>
</dbReference>
<keyword evidence="3" id="KW-0805">Transcription regulation</keyword>
<comment type="caution">
    <text evidence="6">The sequence shown here is derived from an EMBL/GenBank/DDBJ whole genome shotgun (WGS) entry which is preliminary data.</text>
</comment>
<dbReference type="InterPro" id="IPR027417">
    <property type="entry name" value="P-loop_NTPase"/>
</dbReference>
<evidence type="ECO:0000256" key="1">
    <source>
        <dbReference type="ARBA" id="ARBA00022741"/>
    </source>
</evidence>
<evidence type="ECO:0000259" key="5">
    <source>
        <dbReference type="PROSITE" id="PS50045"/>
    </source>
</evidence>
<protein>
    <submittedName>
        <fullName evidence="6">AAA family ATPase</fullName>
    </submittedName>
</protein>
<feature type="domain" description="Sigma-54 factor interaction" evidence="5">
    <location>
        <begin position="310"/>
        <end position="525"/>
    </location>
</feature>
<dbReference type="InterPro" id="IPR002197">
    <property type="entry name" value="HTH_Fis"/>
</dbReference>
<keyword evidence="7" id="KW-1185">Reference proteome</keyword>
<dbReference type="InterPro" id="IPR002078">
    <property type="entry name" value="Sigma_54_int"/>
</dbReference>
<dbReference type="SUPFAM" id="SSF52540">
    <property type="entry name" value="P-loop containing nucleoside triphosphate hydrolases"/>
    <property type="match status" value="1"/>
</dbReference>
<dbReference type="InterPro" id="IPR058031">
    <property type="entry name" value="AAA_lid_NorR"/>
</dbReference>
<gene>
    <name evidence="6" type="ORF">FCL54_04610</name>
</gene>
<dbReference type="GO" id="GO:0005524">
    <property type="term" value="F:ATP binding"/>
    <property type="evidence" value="ECO:0007669"/>
    <property type="project" value="UniProtKB-KW"/>
</dbReference>
<dbReference type="Gene3D" id="1.10.10.60">
    <property type="entry name" value="Homeodomain-like"/>
    <property type="match status" value="1"/>
</dbReference>
<dbReference type="Pfam" id="PF00158">
    <property type="entry name" value="Sigma54_activat"/>
    <property type="match status" value="1"/>
</dbReference>
<evidence type="ECO:0000313" key="6">
    <source>
        <dbReference type="EMBL" id="TLS38425.1"/>
    </source>
</evidence>
<dbReference type="GO" id="GO:0006355">
    <property type="term" value="P:regulation of DNA-templated transcription"/>
    <property type="evidence" value="ECO:0007669"/>
    <property type="project" value="InterPro"/>
</dbReference>
<dbReference type="Pfam" id="PF06506">
    <property type="entry name" value="PrpR_N"/>
    <property type="match status" value="1"/>
</dbReference>
<keyword evidence="2" id="KW-0067">ATP-binding</keyword>
<evidence type="ECO:0000313" key="7">
    <source>
        <dbReference type="Proteomes" id="UP000308230"/>
    </source>
</evidence>
<evidence type="ECO:0000256" key="3">
    <source>
        <dbReference type="ARBA" id="ARBA00023015"/>
    </source>
</evidence>
<dbReference type="OrthoDB" id="9771372at2"/>
<dbReference type="AlphaFoldDB" id="A0A5R9FFT6"/>
<dbReference type="Pfam" id="PF02954">
    <property type="entry name" value="HTH_8"/>
    <property type="match status" value="1"/>
</dbReference>
<accession>A0A5R9FFT6</accession>
<organism evidence="6 7">
    <name type="scientific">Exobacillus caeni</name>
    <dbReference type="NCBI Taxonomy" id="2574798"/>
    <lineage>
        <taxon>Bacteria</taxon>
        <taxon>Bacillati</taxon>
        <taxon>Bacillota</taxon>
        <taxon>Bacilli</taxon>
        <taxon>Bacillales</taxon>
        <taxon>Guptibacillaceae</taxon>
        <taxon>Exobacillus</taxon>
    </lineage>
</organism>
<dbReference type="SUPFAM" id="SSF159800">
    <property type="entry name" value="PrpR receptor domain-like"/>
    <property type="match status" value="1"/>
</dbReference>
<dbReference type="GO" id="GO:0000156">
    <property type="term" value="F:phosphorelay response regulator activity"/>
    <property type="evidence" value="ECO:0007669"/>
    <property type="project" value="InterPro"/>
</dbReference>
<dbReference type="InterPro" id="IPR003593">
    <property type="entry name" value="AAA+_ATPase"/>
</dbReference>
<dbReference type="Gene3D" id="3.40.50.10660">
    <property type="entry name" value="PrpR receptor domain-like"/>
    <property type="match status" value="1"/>
</dbReference>
<dbReference type="Gene3D" id="3.40.50.300">
    <property type="entry name" value="P-loop containing nucleotide triphosphate hydrolases"/>
    <property type="match status" value="1"/>
</dbReference>
<dbReference type="InterPro" id="IPR009057">
    <property type="entry name" value="Homeodomain-like_sf"/>
</dbReference>
<dbReference type="SUPFAM" id="SSF55785">
    <property type="entry name" value="PYP-like sensor domain (PAS domain)"/>
    <property type="match status" value="1"/>
</dbReference>
<dbReference type="GO" id="GO:0043565">
    <property type="term" value="F:sequence-specific DNA binding"/>
    <property type="evidence" value="ECO:0007669"/>
    <property type="project" value="InterPro"/>
</dbReference>
<name>A0A5R9FFT6_9BACL</name>
<evidence type="ECO:0000256" key="2">
    <source>
        <dbReference type="ARBA" id="ARBA00022840"/>
    </source>
</evidence>
<dbReference type="SUPFAM" id="SSF46689">
    <property type="entry name" value="Homeodomain-like"/>
    <property type="match status" value="1"/>
</dbReference>
<dbReference type="InterPro" id="IPR010524">
    <property type="entry name" value="Sig_transdc_resp-reg_PrpR_N"/>
</dbReference>
<dbReference type="Gene3D" id="3.30.450.20">
    <property type="entry name" value="PAS domain"/>
    <property type="match status" value="1"/>
</dbReference>
<dbReference type="CDD" id="cd00009">
    <property type="entry name" value="AAA"/>
    <property type="match status" value="1"/>
</dbReference>
<keyword evidence="1" id="KW-0547">Nucleotide-binding</keyword>
<dbReference type="Gene3D" id="3.40.50.2300">
    <property type="match status" value="1"/>
</dbReference>
<reference evidence="6 7" key="1">
    <citation type="submission" date="2019-04" db="EMBL/GenBank/DDBJ databases">
        <title>Bacillus caeni sp. nov., a bacterium isolated from mangrove sediment.</title>
        <authorList>
            <person name="Huang H."/>
            <person name="Mo K."/>
            <person name="Hu Y."/>
        </authorList>
    </citation>
    <scope>NUCLEOTIDE SEQUENCE [LARGE SCALE GENOMIC DNA]</scope>
    <source>
        <strain evidence="6 7">HB172195</strain>
    </source>
</reference>
<dbReference type="Gene3D" id="1.10.8.60">
    <property type="match status" value="1"/>
</dbReference>